<gene>
    <name evidence="1" type="ORF">DQG23_33175</name>
</gene>
<dbReference type="Proteomes" id="UP000250369">
    <property type="component" value="Unassembled WGS sequence"/>
</dbReference>
<protein>
    <submittedName>
        <fullName evidence="1">Uncharacterized protein</fullName>
    </submittedName>
</protein>
<comment type="caution">
    <text evidence="1">The sequence shown here is derived from an EMBL/GenBank/DDBJ whole genome shotgun (WGS) entry which is preliminary data.</text>
</comment>
<reference evidence="1 2" key="1">
    <citation type="journal article" date="2009" name="Int. J. Syst. Evol. Microbiol.">
        <title>Paenibacillus contaminans sp. nov., isolated from a contaminated laboratory plate.</title>
        <authorList>
            <person name="Chou J.H."/>
            <person name="Lee J.H."/>
            <person name="Lin M.C."/>
            <person name="Chang P.S."/>
            <person name="Arun A.B."/>
            <person name="Young C.C."/>
            <person name="Chen W.M."/>
        </authorList>
    </citation>
    <scope>NUCLEOTIDE SEQUENCE [LARGE SCALE GENOMIC DNA]</scope>
    <source>
        <strain evidence="1 2">CKOBP-6</strain>
    </source>
</reference>
<keyword evidence="2" id="KW-1185">Reference proteome</keyword>
<dbReference type="OrthoDB" id="2626063at2"/>
<name>A0A329M361_9BACL</name>
<organism evidence="1 2">
    <name type="scientific">Paenibacillus contaminans</name>
    <dbReference type="NCBI Taxonomy" id="450362"/>
    <lineage>
        <taxon>Bacteria</taxon>
        <taxon>Bacillati</taxon>
        <taxon>Bacillota</taxon>
        <taxon>Bacilli</taxon>
        <taxon>Bacillales</taxon>
        <taxon>Paenibacillaceae</taxon>
        <taxon>Paenibacillus</taxon>
    </lineage>
</organism>
<proteinExistence type="predicted"/>
<dbReference type="EMBL" id="QMFB01000029">
    <property type="protein sequence ID" value="RAV13646.1"/>
    <property type="molecule type" value="Genomic_DNA"/>
</dbReference>
<dbReference type="RefSeq" id="WP_113035322.1">
    <property type="nucleotide sequence ID" value="NZ_QMFB01000029.1"/>
</dbReference>
<sequence length="118" mass="13900">MANYNWDTLEDIYIRQTELTLKKGVVIEILMTCFKPIGTLNARILDSLFGSWTFPHDGKYVNPFKLLEFSSEDNWINAKVLFMKKNKEVDELKLFFQDVLHFLNSDHIKVERIEAKLS</sequence>
<evidence type="ECO:0000313" key="1">
    <source>
        <dbReference type="EMBL" id="RAV13646.1"/>
    </source>
</evidence>
<accession>A0A329M361</accession>
<dbReference type="AlphaFoldDB" id="A0A329M361"/>
<evidence type="ECO:0000313" key="2">
    <source>
        <dbReference type="Proteomes" id="UP000250369"/>
    </source>
</evidence>